<evidence type="ECO:0000313" key="2">
    <source>
        <dbReference type="EMBL" id="MBB3230549.1"/>
    </source>
</evidence>
<reference evidence="2 3" key="1">
    <citation type="submission" date="2020-08" db="EMBL/GenBank/DDBJ databases">
        <title>Genomic Encyclopedia of Type Strains, Phase III (KMG-III): the genomes of soil and plant-associated and newly described type strains.</title>
        <authorList>
            <person name="Whitman W."/>
        </authorList>
    </citation>
    <scope>NUCLEOTIDE SEQUENCE [LARGE SCALE GENOMIC DNA]</scope>
    <source>
        <strain evidence="2 3">CECT 7744</strain>
    </source>
</reference>
<protein>
    <recommendedName>
        <fullName evidence="1">Recombinase-like domain-containing protein</fullName>
    </recommendedName>
</protein>
<dbReference type="EMBL" id="JACHXR010000003">
    <property type="protein sequence ID" value="MBB3230549.1"/>
    <property type="molecule type" value="Genomic_DNA"/>
</dbReference>
<gene>
    <name evidence="2" type="ORF">FHR97_001398</name>
</gene>
<proteinExistence type="predicted"/>
<keyword evidence="3" id="KW-1185">Reference proteome</keyword>
<dbReference type="AlphaFoldDB" id="A0A7W5ESC3"/>
<comment type="caution">
    <text evidence="2">The sequence shown here is derived from an EMBL/GenBank/DDBJ whole genome shotgun (WGS) entry which is preliminary data.</text>
</comment>
<feature type="domain" description="Recombinase-like" evidence="1">
    <location>
        <begin position="12"/>
        <end position="101"/>
    </location>
</feature>
<dbReference type="Proteomes" id="UP000518892">
    <property type="component" value="Unassembled WGS sequence"/>
</dbReference>
<accession>A0A7W5ESC3</accession>
<dbReference type="RefSeq" id="WP_183383040.1">
    <property type="nucleotide sequence ID" value="NZ_JACHXR010000003.1"/>
</dbReference>
<sequence>MAQQDYNPQLKTWQRIIPSSEPGQGHIEAPGGFANPVWQTRPSAPGPFELELVAALEEVFAEGVTELDALVDGLNARHRHDRNGRPWTQESFLQEMAVLGQ</sequence>
<dbReference type="Pfam" id="PF20552">
    <property type="entry name" value="HTH_62"/>
    <property type="match status" value="1"/>
</dbReference>
<evidence type="ECO:0000313" key="3">
    <source>
        <dbReference type="Proteomes" id="UP000518892"/>
    </source>
</evidence>
<evidence type="ECO:0000259" key="1">
    <source>
        <dbReference type="Pfam" id="PF20552"/>
    </source>
</evidence>
<dbReference type="InterPro" id="IPR046789">
    <property type="entry name" value="HTH_62"/>
</dbReference>
<organism evidence="2 3">
    <name type="scientific">Halomonas stenophila</name>
    <dbReference type="NCBI Taxonomy" id="795312"/>
    <lineage>
        <taxon>Bacteria</taxon>
        <taxon>Pseudomonadati</taxon>
        <taxon>Pseudomonadota</taxon>
        <taxon>Gammaproteobacteria</taxon>
        <taxon>Oceanospirillales</taxon>
        <taxon>Halomonadaceae</taxon>
        <taxon>Halomonas</taxon>
    </lineage>
</organism>
<name>A0A7W5ESC3_9GAMM</name>